<evidence type="ECO:0000313" key="2">
    <source>
        <dbReference type="EMBL" id="ATL68263.1"/>
    </source>
</evidence>
<dbReference type="KEGG" id="ntp:CRH09_20825"/>
<evidence type="ECO:0000256" key="1">
    <source>
        <dbReference type="SAM" id="MobiDB-lite"/>
    </source>
</evidence>
<gene>
    <name evidence="2" type="ORF">CRH09_20825</name>
</gene>
<name>A0A291RL21_9NOCA</name>
<dbReference type="EMBL" id="CP023778">
    <property type="protein sequence ID" value="ATL68263.1"/>
    <property type="molecule type" value="Genomic_DNA"/>
</dbReference>
<protein>
    <submittedName>
        <fullName evidence="2">Uncharacterized protein</fullName>
    </submittedName>
</protein>
<organism evidence="2 3">
    <name type="scientific">Nocardia terpenica</name>
    <dbReference type="NCBI Taxonomy" id="455432"/>
    <lineage>
        <taxon>Bacteria</taxon>
        <taxon>Bacillati</taxon>
        <taxon>Actinomycetota</taxon>
        <taxon>Actinomycetes</taxon>
        <taxon>Mycobacteriales</taxon>
        <taxon>Nocardiaceae</taxon>
        <taxon>Nocardia</taxon>
    </lineage>
</organism>
<accession>A0A291RL21</accession>
<dbReference type="AlphaFoldDB" id="A0A291RL21"/>
<sequence>MGVVRIQEMQSVGDGGIDVEVVGPPGGGSDEEAEGAGRYLFIVSMWSGRGTKVSGPVGSVHTDREPSWRLRAGRM</sequence>
<reference evidence="2 3" key="1">
    <citation type="submission" date="2017-10" db="EMBL/GenBank/DDBJ databases">
        <title>Comparative genomics between pathogenic Norcardia.</title>
        <authorList>
            <person name="Zeng L."/>
        </authorList>
    </citation>
    <scope>NUCLEOTIDE SEQUENCE [LARGE SCALE GENOMIC DNA]</scope>
    <source>
        <strain evidence="2 3">NC_YFY_NT001</strain>
    </source>
</reference>
<proteinExistence type="predicted"/>
<dbReference type="Proteomes" id="UP000221961">
    <property type="component" value="Chromosome"/>
</dbReference>
<evidence type="ECO:0000313" key="3">
    <source>
        <dbReference type="Proteomes" id="UP000221961"/>
    </source>
</evidence>
<feature type="region of interest" description="Disordered" evidence="1">
    <location>
        <begin position="52"/>
        <end position="75"/>
    </location>
</feature>